<accession>A0A7S4QAK3</accession>
<feature type="signal peptide" evidence="1">
    <location>
        <begin position="1"/>
        <end position="20"/>
    </location>
</feature>
<evidence type="ECO:0008006" key="3">
    <source>
        <dbReference type="Google" id="ProtNLM"/>
    </source>
</evidence>
<feature type="chain" id="PRO_5031001888" description="Phospholipase B-like" evidence="1">
    <location>
        <begin position="21"/>
        <end position="299"/>
    </location>
</feature>
<dbReference type="AlphaFoldDB" id="A0A7S4QAK3"/>
<evidence type="ECO:0000256" key="1">
    <source>
        <dbReference type="SAM" id="SignalP"/>
    </source>
</evidence>
<gene>
    <name evidence="2" type="ORF">AMON00008_LOCUS17179</name>
</gene>
<protein>
    <recommendedName>
        <fullName evidence="3">Phospholipase B-like</fullName>
    </recommendedName>
</protein>
<evidence type="ECO:0000313" key="2">
    <source>
        <dbReference type="EMBL" id="CAE4577559.1"/>
    </source>
</evidence>
<sequence length="299" mass="34056">MCSVLCWLAALSALTAVVYHIPRPSVYDLPWVAKPCDPARSKRLKRSWGLPNIIIQYGPGRTASTMQFQSLCAIMLLMHSSEAELVNCGYTSEFFTATLCDEEGYWVIKTHHPGAVSHIVATAAGTGHRIWVFTSANDTAHAKQIEADLGVKVTYAQTMHKLSVKGYFLVSEYQPIFGLTDDQTEVLLQYMRFWHVVRQCCGREMSIDWRHDQLNKTSISRRKRTGTFYAACEIYDLDVVENATLNSRMLREHTAVPWLLRRASFGDLEMNGTWCTWFNRQVVCQNLDKTNVNPTEPYC</sequence>
<name>A0A7S4QAK3_9DINO</name>
<proteinExistence type="predicted"/>
<keyword evidence="1" id="KW-0732">Signal</keyword>
<dbReference type="EMBL" id="HBNR01025505">
    <property type="protein sequence ID" value="CAE4577559.1"/>
    <property type="molecule type" value="Transcribed_RNA"/>
</dbReference>
<reference evidence="2" key="1">
    <citation type="submission" date="2021-01" db="EMBL/GenBank/DDBJ databases">
        <authorList>
            <person name="Corre E."/>
            <person name="Pelletier E."/>
            <person name="Niang G."/>
            <person name="Scheremetjew M."/>
            <person name="Finn R."/>
            <person name="Kale V."/>
            <person name="Holt S."/>
            <person name="Cochrane G."/>
            <person name="Meng A."/>
            <person name="Brown T."/>
            <person name="Cohen L."/>
        </authorList>
    </citation>
    <scope>NUCLEOTIDE SEQUENCE</scope>
    <source>
        <strain evidence="2">CCMP3105</strain>
    </source>
</reference>
<organism evidence="2">
    <name type="scientific">Alexandrium monilatum</name>
    <dbReference type="NCBI Taxonomy" id="311494"/>
    <lineage>
        <taxon>Eukaryota</taxon>
        <taxon>Sar</taxon>
        <taxon>Alveolata</taxon>
        <taxon>Dinophyceae</taxon>
        <taxon>Gonyaulacales</taxon>
        <taxon>Pyrocystaceae</taxon>
        <taxon>Alexandrium</taxon>
    </lineage>
</organism>